<proteinExistence type="predicted"/>
<dbReference type="Pfam" id="PF02515">
    <property type="entry name" value="CoA_transf_3"/>
    <property type="match status" value="1"/>
</dbReference>
<dbReference type="AlphaFoldDB" id="A0A1H7DFW0"/>
<dbReference type="Proteomes" id="UP000198866">
    <property type="component" value="Unassembled WGS sequence"/>
</dbReference>
<dbReference type="InterPro" id="IPR023606">
    <property type="entry name" value="CoA-Trfase_III_dom_1_sf"/>
</dbReference>
<dbReference type="Gene3D" id="3.40.50.10540">
    <property type="entry name" value="Crotonobetainyl-coa:carnitine coa-transferase, domain 1"/>
    <property type="match status" value="1"/>
</dbReference>
<dbReference type="EMBL" id="FNYE01000027">
    <property type="protein sequence ID" value="SEJ98120.1"/>
    <property type="molecule type" value="Genomic_DNA"/>
</dbReference>
<sequence>MTNSLSGALRGVRVLDLTHALAGPFCSQVLGDHGADVIKVEPLEGDFFRRIGPFRDDDRERHYGGLFQSCNRNKRSIALNLKSAEGLETFRTLVRRADVLVENYRAGVLTKLGIGYEQLKEINPRLVYTSVRGFGDRPGGASPYMDWPAFDIVAQAMGGWMGITGEDEQHPVKVGGGPGDTVPGLHAAFGTMAALWHAKATGQGQYVDVAMTDSILSMSELLVSQYSYRGVSQKPVGNNLPGLAPQGTVRAKDGMIAIAAPHDPQWLQLCRLMGRDDLAKDPRFGSETLRWENNDALTGEIEAFTTRYTKTELREMFGGKVPFSPIYTAEEIFADPHFAARNMLPKVEHPGLEGEVSVPGVPAKLSVTPGAVRHRAPKLGEHTREILREANFADAQVERLIAEGAIGAPV</sequence>
<dbReference type="PANTHER" id="PTHR48207:SF3">
    <property type="entry name" value="SUCCINATE--HYDROXYMETHYLGLUTARATE COA-TRANSFERASE"/>
    <property type="match status" value="1"/>
</dbReference>
<reference evidence="3" key="1">
    <citation type="submission" date="2016-10" db="EMBL/GenBank/DDBJ databases">
        <authorList>
            <person name="Varghese N."/>
            <person name="Submissions S."/>
        </authorList>
    </citation>
    <scope>NUCLEOTIDE SEQUENCE [LARGE SCALE GENOMIC DNA]</scope>
    <source>
        <strain evidence="3">LMG 26031</strain>
    </source>
</reference>
<dbReference type="InterPro" id="IPR003673">
    <property type="entry name" value="CoA-Trfase_fam_III"/>
</dbReference>
<gene>
    <name evidence="2" type="ORF">SAMN05192539_102780</name>
</gene>
<keyword evidence="3" id="KW-1185">Reference proteome</keyword>
<accession>A0A1H7DFW0</accession>
<dbReference type="SUPFAM" id="SSF89796">
    <property type="entry name" value="CoA-transferase family III (CaiB/BaiF)"/>
    <property type="match status" value="1"/>
</dbReference>
<organism evidence="2 3">
    <name type="scientific">Paraburkholderia diazotrophica</name>
    <dbReference type="NCBI Taxonomy" id="667676"/>
    <lineage>
        <taxon>Bacteria</taxon>
        <taxon>Pseudomonadati</taxon>
        <taxon>Pseudomonadota</taxon>
        <taxon>Betaproteobacteria</taxon>
        <taxon>Burkholderiales</taxon>
        <taxon>Burkholderiaceae</taxon>
        <taxon>Paraburkholderia</taxon>
    </lineage>
</organism>
<dbReference type="OrthoDB" id="5294844at2"/>
<protein>
    <submittedName>
        <fullName evidence="2">Crotonobetainyl-CoA:carnitine CoA-transferase CaiB</fullName>
    </submittedName>
</protein>
<dbReference type="STRING" id="667676.SAMN05192539_102780"/>
<evidence type="ECO:0000256" key="1">
    <source>
        <dbReference type="ARBA" id="ARBA00022679"/>
    </source>
</evidence>
<evidence type="ECO:0000313" key="3">
    <source>
        <dbReference type="Proteomes" id="UP000198866"/>
    </source>
</evidence>
<dbReference type="Gene3D" id="3.30.1540.10">
    <property type="entry name" value="formyl-coa transferase, domain 3"/>
    <property type="match status" value="1"/>
</dbReference>
<dbReference type="GO" id="GO:0008410">
    <property type="term" value="F:CoA-transferase activity"/>
    <property type="evidence" value="ECO:0007669"/>
    <property type="project" value="TreeGrafter"/>
</dbReference>
<dbReference type="PANTHER" id="PTHR48207">
    <property type="entry name" value="SUCCINATE--HYDROXYMETHYLGLUTARATE COA-TRANSFERASE"/>
    <property type="match status" value="1"/>
</dbReference>
<keyword evidence="1 2" id="KW-0808">Transferase</keyword>
<name>A0A1H7DFW0_9BURK</name>
<evidence type="ECO:0000313" key="2">
    <source>
        <dbReference type="EMBL" id="SEJ98120.1"/>
    </source>
</evidence>
<dbReference type="InterPro" id="IPR044855">
    <property type="entry name" value="CoA-Trfase_III_dom3_sf"/>
</dbReference>
<dbReference type="RefSeq" id="WP_090871033.1">
    <property type="nucleotide sequence ID" value="NZ_FNYE01000027.1"/>
</dbReference>
<dbReference type="InterPro" id="IPR050483">
    <property type="entry name" value="CoA-transferase_III_domain"/>
</dbReference>